<protein>
    <submittedName>
        <fullName evidence="1">Uncharacterized protein</fullName>
    </submittedName>
</protein>
<proteinExistence type="predicted"/>
<evidence type="ECO:0000313" key="1">
    <source>
        <dbReference type="EMBL" id="KAI0050696.1"/>
    </source>
</evidence>
<reference evidence="1" key="2">
    <citation type="journal article" date="2022" name="New Phytol.">
        <title>Evolutionary transition to the ectomycorrhizal habit in the genomes of a hyperdiverse lineage of mushroom-forming fungi.</title>
        <authorList>
            <person name="Looney B."/>
            <person name="Miyauchi S."/>
            <person name="Morin E."/>
            <person name="Drula E."/>
            <person name="Courty P.E."/>
            <person name="Kohler A."/>
            <person name="Kuo A."/>
            <person name="LaButti K."/>
            <person name="Pangilinan J."/>
            <person name="Lipzen A."/>
            <person name="Riley R."/>
            <person name="Andreopoulos W."/>
            <person name="He G."/>
            <person name="Johnson J."/>
            <person name="Nolan M."/>
            <person name="Tritt A."/>
            <person name="Barry K.W."/>
            <person name="Grigoriev I.V."/>
            <person name="Nagy L.G."/>
            <person name="Hibbett D."/>
            <person name="Henrissat B."/>
            <person name="Matheny P.B."/>
            <person name="Labbe J."/>
            <person name="Martin F.M."/>
        </authorList>
    </citation>
    <scope>NUCLEOTIDE SEQUENCE</scope>
    <source>
        <strain evidence="1">FP105234-sp</strain>
    </source>
</reference>
<name>A0ACB8S2T0_9AGAM</name>
<comment type="caution">
    <text evidence="1">The sequence shown here is derived from an EMBL/GenBank/DDBJ whole genome shotgun (WGS) entry which is preliminary data.</text>
</comment>
<reference evidence="1" key="1">
    <citation type="submission" date="2021-02" db="EMBL/GenBank/DDBJ databases">
        <authorList>
            <consortium name="DOE Joint Genome Institute"/>
            <person name="Ahrendt S."/>
            <person name="Looney B.P."/>
            <person name="Miyauchi S."/>
            <person name="Morin E."/>
            <person name="Drula E."/>
            <person name="Courty P.E."/>
            <person name="Chicoki N."/>
            <person name="Fauchery L."/>
            <person name="Kohler A."/>
            <person name="Kuo A."/>
            <person name="Labutti K."/>
            <person name="Pangilinan J."/>
            <person name="Lipzen A."/>
            <person name="Riley R."/>
            <person name="Andreopoulos W."/>
            <person name="He G."/>
            <person name="Johnson J."/>
            <person name="Barry K.W."/>
            <person name="Grigoriev I.V."/>
            <person name="Nagy L."/>
            <person name="Hibbett D."/>
            <person name="Henrissat B."/>
            <person name="Matheny P.B."/>
            <person name="Labbe J."/>
            <person name="Martin F."/>
        </authorList>
    </citation>
    <scope>NUCLEOTIDE SEQUENCE</scope>
    <source>
        <strain evidence="1">FP105234-sp</strain>
    </source>
</reference>
<evidence type="ECO:0000313" key="2">
    <source>
        <dbReference type="Proteomes" id="UP000814033"/>
    </source>
</evidence>
<sequence>MSLSYSTVLDLIINEPFALGGRLLPLFDLPLRQQPSDPSASFASLIHSIRASGPHGEAAMLTLRTRLIDALRPFFPNPTAFQQQLGRCNAVVSGSFVLAFLLAYGREPLHWTPGDIDVYCTTSQGASMLDFLIRDCHYLPQLLGDAHSRYQLADISHVFRLSNPQLGKTVDVICTDSPSPLAPITHFWGTHLMNFVSATSIVSAYAAPTLLRNAALNPNRELTAEDEVVFKYKCRGFVFTPFRASTLVHSLDPRPCACPHTLRSFADEHTVSVRYEDIGDNADAALHDGPQWKWGGDRCGRGCGASPNDHGAASSLDVDS</sequence>
<dbReference type="Proteomes" id="UP000814033">
    <property type="component" value="Unassembled WGS sequence"/>
</dbReference>
<organism evidence="1 2">
    <name type="scientific">Auriscalpium vulgare</name>
    <dbReference type="NCBI Taxonomy" id="40419"/>
    <lineage>
        <taxon>Eukaryota</taxon>
        <taxon>Fungi</taxon>
        <taxon>Dikarya</taxon>
        <taxon>Basidiomycota</taxon>
        <taxon>Agaricomycotina</taxon>
        <taxon>Agaricomycetes</taxon>
        <taxon>Russulales</taxon>
        <taxon>Auriscalpiaceae</taxon>
        <taxon>Auriscalpium</taxon>
    </lineage>
</organism>
<gene>
    <name evidence="1" type="ORF">FA95DRAFT_1603333</name>
</gene>
<dbReference type="EMBL" id="MU275859">
    <property type="protein sequence ID" value="KAI0050696.1"/>
    <property type="molecule type" value="Genomic_DNA"/>
</dbReference>
<accession>A0ACB8S2T0</accession>
<keyword evidence="2" id="KW-1185">Reference proteome</keyword>